<reference evidence="2" key="1">
    <citation type="submission" date="2016-11" db="EMBL/GenBank/DDBJ databases">
        <title>Trade-off between light-utilization and light-protection in marine flavobacteria.</title>
        <authorList>
            <person name="Kumagai Y."/>
            <person name="Yoshizawa S."/>
            <person name="Kogure K."/>
        </authorList>
    </citation>
    <scope>NUCLEOTIDE SEQUENCE [LARGE SCALE GENOMIC DNA]</scope>
    <source>
        <strain evidence="2">SG-18</strain>
    </source>
</reference>
<dbReference type="InterPro" id="IPR051200">
    <property type="entry name" value="Host-pathogen_enzymatic-act"/>
</dbReference>
<dbReference type="InterPro" id="IPR015943">
    <property type="entry name" value="WD40/YVTN_repeat-like_dom_sf"/>
</dbReference>
<sequence length="429" mass="48044">MKKKILGGLIALGLIVLSVFLYNLGQRPDREYPSFPLDPENKASTVHDSIPLRDVVVTGNNWDGVITIFDPNTLEIIKKISAMPDREERFTDIYSGFKRRLASGFIRDYIGEGNDQLVDDMFTSNDGRFIYASRPSFADVVAIDVNSGEIAWRTPVEGLRADHSAISPDGKVFLVSASTARKVHAIDVTNGEIIGEFESGDQPHENTYSEDGKRIYHASIGKVYVASPNLDFMKGDRWFQIVDAETYEVIRRVDMKEKLEEAGFEWIDRAIRPMAITKDEKFAYLQISLFHGFFEYDIENDKITRRLELPVPEENKDLSPGDHLLNSGHHGIALSGDDKTICVAGTMDGYIALVDRESFEVTLIELSEDPKKAKPYWATSSKDGTRAYVSISGMDKVTVVDYATKSVVGEVPVGNHPQRVRNGQLRLVD</sequence>
<evidence type="ECO:0000313" key="1">
    <source>
        <dbReference type="EMBL" id="PQJ16557.1"/>
    </source>
</evidence>
<name>A0A2S7TAM3_9FLAO</name>
<dbReference type="PANTHER" id="PTHR47197:SF3">
    <property type="entry name" value="DIHYDRO-HEME D1 DEHYDROGENASE"/>
    <property type="match status" value="1"/>
</dbReference>
<dbReference type="SUPFAM" id="SSF50974">
    <property type="entry name" value="Nitrous oxide reductase, N-terminal domain"/>
    <property type="match status" value="1"/>
</dbReference>
<dbReference type="OrthoDB" id="9773938at2"/>
<proteinExistence type="predicted"/>
<evidence type="ECO:0008006" key="3">
    <source>
        <dbReference type="Google" id="ProtNLM"/>
    </source>
</evidence>
<dbReference type="AlphaFoldDB" id="A0A2S7TAM3"/>
<organism evidence="1 2">
    <name type="scientific">Aureicoccus marinus</name>
    <dbReference type="NCBI Taxonomy" id="754435"/>
    <lineage>
        <taxon>Bacteria</taxon>
        <taxon>Pseudomonadati</taxon>
        <taxon>Bacteroidota</taxon>
        <taxon>Flavobacteriia</taxon>
        <taxon>Flavobacteriales</taxon>
        <taxon>Flavobacteriaceae</taxon>
        <taxon>Aureicoccus</taxon>
    </lineage>
</organism>
<protein>
    <recommendedName>
        <fullName evidence="3">Serine/threonine protein kinase</fullName>
    </recommendedName>
</protein>
<accession>A0A2S7TAM3</accession>
<gene>
    <name evidence="1" type="ORF">BST99_13260</name>
</gene>
<comment type="caution">
    <text evidence="1">The sequence shown here is derived from an EMBL/GenBank/DDBJ whole genome shotgun (WGS) entry which is preliminary data.</text>
</comment>
<dbReference type="Proteomes" id="UP000239366">
    <property type="component" value="Unassembled WGS sequence"/>
</dbReference>
<dbReference type="InterPro" id="IPR011045">
    <property type="entry name" value="N2O_reductase_N"/>
</dbReference>
<dbReference type="RefSeq" id="WP_105002226.1">
    <property type="nucleotide sequence ID" value="NZ_MQVX01000001.1"/>
</dbReference>
<keyword evidence="2" id="KW-1185">Reference proteome</keyword>
<dbReference type="PANTHER" id="PTHR47197">
    <property type="entry name" value="PROTEIN NIRF"/>
    <property type="match status" value="1"/>
</dbReference>
<dbReference type="EMBL" id="MQVX01000001">
    <property type="protein sequence ID" value="PQJ16557.1"/>
    <property type="molecule type" value="Genomic_DNA"/>
</dbReference>
<evidence type="ECO:0000313" key="2">
    <source>
        <dbReference type="Proteomes" id="UP000239366"/>
    </source>
</evidence>
<dbReference type="Gene3D" id="2.130.10.10">
    <property type="entry name" value="YVTN repeat-like/Quinoprotein amine dehydrogenase"/>
    <property type="match status" value="2"/>
</dbReference>